<dbReference type="EMBL" id="JAAAHW010000374">
    <property type="protein sequence ID" value="KAG0003154.1"/>
    <property type="molecule type" value="Genomic_DNA"/>
</dbReference>
<dbReference type="CDD" id="cd00882">
    <property type="entry name" value="Ras_like_GTPase"/>
    <property type="match status" value="1"/>
</dbReference>
<protein>
    <recommendedName>
        <fullName evidence="2">G domain-containing protein</fullName>
    </recommendedName>
</protein>
<evidence type="ECO:0000313" key="3">
    <source>
        <dbReference type="EMBL" id="KAG0003154.1"/>
    </source>
</evidence>
<keyword evidence="4" id="KW-1185">Reference proteome</keyword>
<feature type="domain" description="G" evidence="2">
    <location>
        <begin position="17"/>
        <end position="115"/>
    </location>
</feature>
<keyword evidence="1" id="KW-0812">Transmembrane</keyword>
<evidence type="ECO:0000313" key="4">
    <source>
        <dbReference type="Proteomes" id="UP000749646"/>
    </source>
</evidence>
<keyword evidence="1" id="KW-0472">Membrane</keyword>
<proteinExistence type="predicted"/>
<organism evidence="3 4">
    <name type="scientific">Modicella reniformis</name>
    <dbReference type="NCBI Taxonomy" id="1440133"/>
    <lineage>
        <taxon>Eukaryota</taxon>
        <taxon>Fungi</taxon>
        <taxon>Fungi incertae sedis</taxon>
        <taxon>Mucoromycota</taxon>
        <taxon>Mortierellomycotina</taxon>
        <taxon>Mortierellomycetes</taxon>
        <taxon>Mortierellales</taxon>
        <taxon>Mortierellaceae</taxon>
        <taxon>Modicella</taxon>
    </lineage>
</organism>
<dbReference type="Pfam" id="PF01926">
    <property type="entry name" value="MMR_HSR1"/>
    <property type="match status" value="1"/>
</dbReference>
<comment type="caution">
    <text evidence="3">The sequence shown here is derived from an EMBL/GenBank/DDBJ whole genome shotgun (WGS) entry which is preliminary data.</text>
</comment>
<dbReference type="AlphaFoldDB" id="A0A9P6MJA1"/>
<dbReference type="SUPFAM" id="SSF52540">
    <property type="entry name" value="P-loop containing nucleoside triphosphate hydrolases"/>
    <property type="match status" value="1"/>
</dbReference>
<accession>A0A9P6MJA1</accession>
<dbReference type="Proteomes" id="UP000749646">
    <property type="component" value="Unassembled WGS sequence"/>
</dbReference>
<dbReference type="GO" id="GO:0005525">
    <property type="term" value="F:GTP binding"/>
    <property type="evidence" value="ECO:0007669"/>
    <property type="project" value="InterPro"/>
</dbReference>
<keyword evidence="1" id="KW-1133">Transmembrane helix</keyword>
<gene>
    <name evidence="3" type="ORF">BGZ65_001963</name>
</gene>
<feature type="transmembrane region" description="Helical" evidence="1">
    <location>
        <begin position="234"/>
        <end position="257"/>
    </location>
</feature>
<dbReference type="InterPro" id="IPR006073">
    <property type="entry name" value="GTP-bd"/>
</dbReference>
<evidence type="ECO:0000256" key="1">
    <source>
        <dbReference type="SAM" id="Phobius"/>
    </source>
</evidence>
<dbReference type="OrthoDB" id="8954335at2759"/>
<dbReference type="Gene3D" id="3.40.50.300">
    <property type="entry name" value="P-loop containing nucleotide triphosphate hydrolases"/>
    <property type="match status" value="1"/>
</dbReference>
<evidence type="ECO:0000259" key="2">
    <source>
        <dbReference type="Pfam" id="PF01926"/>
    </source>
</evidence>
<reference evidence="3" key="1">
    <citation type="journal article" date="2020" name="Fungal Divers.">
        <title>Resolving the Mortierellaceae phylogeny through synthesis of multi-gene phylogenetics and phylogenomics.</title>
        <authorList>
            <person name="Vandepol N."/>
            <person name="Liber J."/>
            <person name="Desiro A."/>
            <person name="Na H."/>
            <person name="Kennedy M."/>
            <person name="Barry K."/>
            <person name="Grigoriev I.V."/>
            <person name="Miller A.N."/>
            <person name="O'Donnell K."/>
            <person name="Stajich J.E."/>
            <person name="Bonito G."/>
        </authorList>
    </citation>
    <scope>NUCLEOTIDE SEQUENCE</scope>
    <source>
        <strain evidence="3">MES-2147</strain>
    </source>
</reference>
<sequence>MAQHCGVGEFESQTVAVIFIGNAGAGKSTLLNQIGGNFGPGVKWRKGFTKEVSEVWIELDGERILLMDVPGLYEPDNEETNNNAEKLTNALKRGYDYKLYFVLKANNRGPEDADMVMLSRISECIQRANGTRISFRVIINQIQGEDVYGMYKEEVANDNFRNVFKTLKLEGFSFDNIQIDNVLLLRYDENAVKCKDLRDTISKEVKEQRKARVALVKDISTCIVNDDLELYKKALLVLGSPAILFGGAVVGTSWGLYKASRLTLQSIGSLFEKK</sequence>
<name>A0A9P6MJA1_9FUNG</name>
<dbReference type="InterPro" id="IPR027417">
    <property type="entry name" value="P-loop_NTPase"/>
</dbReference>